<gene>
    <name evidence="1" type="ORF">ACFFJD_10055</name>
</gene>
<proteinExistence type="predicted"/>
<dbReference type="RefSeq" id="WP_382363675.1">
    <property type="nucleotide sequence ID" value="NZ_JBHLWV010000020.1"/>
</dbReference>
<evidence type="ECO:0008006" key="3">
    <source>
        <dbReference type="Google" id="ProtNLM"/>
    </source>
</evidence>
<dbReference type="Proteomes" id="UP001589783">
    <property type="component" value="Unassembled WGS sequence"/>
</dbReference>
<sequence length="169" mass="16623">MTARAAGPPPTAVSRRTVLRGGAALSVAVAAGTSVAACTPPVSDRQRAAEALVPLVQAADLQRRQAEQLAPRETAYAAALGQVAVERGAHAEALTDEINRLHAPAASGIAVPAGAGTTGLTLEALRTGLSRAAIAASAGAAAADGFRAGLLASVSASCTALREIQLGEG</sequence>
<comment type="caution">
    <text evidence="1">The sequence shown here is derived from an EMBL/GenBank/DDBJ whole genome shotgun (WGS) entry which is preliminary data.</text>
</comment>
<protein>
    <recommendedName>
        <fullName evidence="3">Tat pathway signal protein</fullName>
    </recommendedName>
</protein>
<organism evidence="1 2">
    <name type="scientific">Gordonia phosphorivorans</name>
    <dbReference type="NCBI Taxonomy" id="1056982"/>
    <lineage>
        <taxon>Bacteria</taxon>
        <taxon>Bacillati</taxon>
        <taxon>Actinomycetota</taxon>
        <taxon>Actinomycetes</taxon>
        <taxon>Mycobacteriales</taxon>
        <taxon>Gordoniaceae</taxon>
        <taxon>Gordonia</taxon>
    </lineage>
</organism>
<dbReference type="InterPro" id="IPR006311">
    <property type="entry name" value="TAT_signal"/>
</dbReference>
<keyword evidence="2" id="KW-1185">Reference proteome</keyword>
<reference evidence="1 2" key="1">
    <citation type="submission" date="2024-09" db="EMBL/GenBank/DDBJ databases">
        <authorList>
            <person name="Sun Q."/>
            <person name="Mori K."/>
        </authorList>
    </citation>
    <scope>NUCLEOTIDE SEQUENCE [LARGE SCALE GENOMIC DNA]</scope>
    <source>
        <strain evidence="1 2">CCM 7957</strain>
    </source>
</reference>
<dbReference type="EMBL" id="JBHLWV010000020">
    <property type="protein sequence ID" value="MFC0315192.1"/>
    <property type="molecule type" value="Genomic_DNA"/>
</dbReference>
<evidence type="ECO:0000313" key="2">
    <source>
        <dbReference type="Proteomes" id="UP001589783"/>
    </source>
</evidence>
<evidence type="ECO:0000313" key="1">
    <source>
        <dbReference type="EMBL" id="MFC0315192.1"/>
    </source>
</evidence>
<accession>A0ABV6H8J5</accession>
<name>A0ABV6H8J5_9ACTN</name>
<dbReference type="PROSITE" id="PS51318">
    <property type="entry name" value="TAT"/>
    <property type="match status" value="1"/>
</dbReference>